<dbReference type="Pfam" id="PF04577">
    <property type="entry name" value="Glyco_transf_61"/>
    <property type="match status" value="1"/>
</dbReference>
<dbReference type="GO" id="GO:0016757">
    <property type="term" value="F:glycosyltransferase activity"/>
    <property type="evidence" value="ECO:0007669"/>
    <property type="project" value="UniProtKB-KW"/>
</dbReference>
<evidence type="ECO:0000256" key="2">
    <source>
        <dbReference type="ARBA" id="ARBA00022679"/>
    </source>
</evidence>
<keyword evidence="3" id="KW-0325">Glycoprotein</keyword>
<feature type="region of interest" description="Disordered" evidence="4">
    <location>
        <begin position="70"/>
        <end position="94"/>
    </location>
</feature>
<dbReference type="RefSeq" id="XP_014159078.1">
    <property type="nucleotide sequence ID" value="XM_014303603.1"/>
</dbReference>
<dbReference type="EMBL" id="KQ241716">
    <property type="protein sequence ID" value="KNC85176.1"/>
    <property type="molecule type" value="Genomic_DNA"/>
</dbReference>
<reference evidence="6 7" key="1">
    <citation type="submission" date="2011-02" db="EMBL/GenBank/DDBJ databases">
        <title>The Genome Sequence of Sphaeroforma arctica JP610.</title>
        <authorList>
            <consortium name="The Broad Institute Genome Sequencing Platform"/>
            <person name="Russ C."/>
            <person name="Cuomo C."/>
            <person name="Young S.K."/>
            <person name="Zeng Q."/>
            <person name="Gargeya S."/>
            <person name="Alvarado L."/>
            <person name="Berlin A."/>
            <person name="Chapman S.B."/>
            <person name="Chen Z."/>
            <person name="Freedman E."/>
            <person name="Gellesch M."/>
            <person name="Goldberg J."/>
            <person name="Griggs A."/>
            <person name="Gujja S."/>
            <person name="Heilman E."/>
            <person name="Heiman D."/>
            <person name="Howarth C."/>
            <person name="Mehta T."/>
            <person name="Neiman D."/>
            <person name="Pearson M."/>
            <person name="Roberts A."/>
            <person name="Saif S."/>
            <person name="Shea T."/>
            <person name="Shenoy N."/>
            <person name="Sisk P."/>
            <person name="Stolte C."/>
            <person name="Sykes S."/>
            <person name="White J."/>
            <person name="Yandava C."/>
            <person name="Burger G."/>
            <person name="Gray M.W."/>
            <person name="Holland P.W.H."/>
            <person name="King N."/>
            <person name="Lang F.B.F."/>
            <person name="Roger A.J."/>
            <person name="Ruiz-Trillo I."/>
            <person name="Haas B."/>
            <person name="Nusbaum C."/>
            <person name="Birren B."/>
        </authorList>
    </citation>
    <scope>NUCLEOTIDE SEQUENCE [LARGE SCALE GENOMIC DNA]</scope>
    <source>
        <strain evidence="6 7">JP610</strain>
    </source>
</reference>
<dbReference type="STRING" id="667725.A0A0L0G8H4"/>
<evidence type="ECO:0000313" key="6">
    <source>
        <dbReference type="EMBL" id="KNC85176.1"/>
    </source>
</evidence>
<evidence type="ECO:0000256" key="3">
    <source>
        <dbReference type="ARBA" id="ARBA00023180"/>
    </source>
</evidence>
<dbReference type="GeneID" id="25903137"/>
<keyword evidence="7" id="KW-1185">Reference proteome</keyword>
<organism evidence="6 7">
    <name type="scientific">Sphaeroforma arctica JP610</name>
    <dbReference type="NCBI Taxonomy" id="667725"/>
    <lineage>
        <taxon>Eukaryota</taxon>
        <taxon>Ichthyosporea</taxon>
        <taxon>Ichthyophonida</taxon>
        <taxon>Sphaeroforma</taxon>
    </lineage>
</organism>
<evidence type="ECO:0000256" key="1">
    <source>
        <dbReference type="ARBA" id="ARBA00022676"/>
    </source>
</evidence>
<gene>
    <name evidence="6" type="ORF">SARC_02633</name>
</gene>
<dbReference type="PANTHER" id="PTHR20961">
    <property type="entry name" value="GLYCOSYLTRANSFERASE"/>
    <property type="match status" value="1"/>
</dbReference>
<dbReference type="InterPro" id="IPR049625">
    <property type="entry name" value="Glyco_transf_61_cat"/>
</dbReference>
<dbReference type="InterPro" id="IPR007657">
    <property type="entry name" value="Glycosyltransferase_61"/>
</dbReference>
<sequence>MVKVQPSTVGRGLKFAFVVTIVLIIKITSERSDPFRIASNLTGNVDAKVGSFRAKLPLEQTYDVVDDRRAPHYRPGMDRLEGKRSQRKSLMDSSSSCDADGKLVCTMKNVCVDHTNKNRIVVLNWVPYLDKAHKLFWDLGDKGHPELDVEVKKVTPTTDVTYINGTTHFFHERYRNRLHLTMNVFAMRHFVEEQSPNRAFNLMLMDDLPFKYDPYTEPVLQMYRSITKENKVYFRDNAIGHQGTKLTCFERGVFGADREIIVPVIKPAMQHLHEFLAHKNKMIADSHATKWRARAERIQVHAETLKTAIPDFKRTVVANMNLTDSEWDPKEALLIFRGPTIHGARSDPPYRVIVNEDEVIGMLERNGFHINRVDFAEMTHMEQILNSRRAGLFIGMHGAGMANSFWTNEKAVVLELHTYGFQKWGYETLNNYAGTKYLSWVNTNENNTVPTWHSQSEKYNNDPDGRNQLRSRDQFIPIEELEPLVLEAVKYLDQKQ</sequence>
<name>A0A0L0G8H4_9EUKA</name>
<keyword evidence="1" id="KW-0328">Glycosyltransferase</keyword>
<evidence type="ECO:0000259" key="5">
    <source>
        <dbReference type="Pfam" id="PF04577"/>
    </source>
</evidence>
<evidence type="ECO:0000313" key="7">
    <source>
        <dbReference type="Proteomes" id="UP000054560"/>
    </source>
</evidence>
<protein>
    <recommendedName>
        <fullName evidence="5">Glycosyltransferase 61 catalytic domain-containing protein</fullName>
    </recommendedName>
</protein>
<dbReference type="Proteomes" id="UP000054560">
    <property type="component" value="Unassembled WGS sequence"/>
</dbReference>
<dbReference type="AlphaFoldDB" id="A0A0L0G8H4"/>
<accession>A0A0L0G8H4</accession>
<dbReference type="OrthoDB" id="689111at2759"/>
<feature type="domain" description="Glycosyltransferase 61 catalytic" evidence="5">
    <location>
        <begin position="297"/>
        <end position="414"/>
    </location>
</feature>
<evidence type="ECO:0000256" key="4">
    <source>
        <dbReference type="SAM" id="MobiDB-lite"/>
    </source>
</evidence>
<keyword evidence="2" id="KW-0808">Transferase</keyword>
<feature type="compositionally biased region" description="Basic and acidic residues" evidence="4">
    <location>
        <begin position="70"/>
        <end position="84"/>
    </location>
</feature>
<proteinExistence type="predicted"/>